<gene>
    <name evidence="1" type="ORF">ULMA_09060</name>
</gene>
<dbReference type="EMBL" id="BKCG01000001">
    <property type="protein sequence ID" value="GER58798.1"/>
    <property type="molecule type" value="Genomic_DNA"/>
</dbReference>
<dbReference type="Proteomes" id="UP000326509">
    <property type="component" value="Unassembled WGS sequence"/>
</dbReference>
<name>A0A5J4IYT6_9FLAO</name>
<dbReference type="RefSeq" id="WP_161596066.1">
    <property type="nucleotide sequence ID" value="NZ_BKCG01000001.1"/>
</dbReference>
<proteinExistence type="predicted"/>
<protein>
    <submittedName>
        <fullName evidence="1">Uncharacterized protein</fullName>
    </submittedName>
</protein>
<evidence type="ECO:0000313" key="1">
    <source>
        <dbReference type="EMBL" id="GER58798.1"/>
    </source>
</evidence>
<keyword evidence="2" id="KW-1185">Reference proteome</keyword>
<organism evidence="1 2">
    <name type="scientific">Patiriisocius marinus</name>
    <dbReference type="NCBI Taxonomy" id="1397112"/>
    <lineage>
        <taxon>Bacteria</taxon>
        <taxon>Pseudomonadati</taxon>
        <taxon>Bacteroidota</taxon>
        <taxon>Flavobacteriia</taxon>
        <taxon>Flavobacteriales</taxon>
        <taxon>Flavobacteriaceae</taxon>
        <taxon>Patiriisocius</taxon>
    </lineage>
</organism>
<evidence type="ECO:0000313" key="2">
    <source>
        <dbReference type="Proteomes" id="UP000326509"/>
    </source>
</evidence>
<comment type="caution">
    <text evidence="1">The sequence shown here is derived from an EMBL/GenBank/DDBJ whole genome shotgun (WGS) entry which is preliminary data.</text>
</comment>
<sequence>MIAKHIEHNKSKLTFTKGFSATRVVAKINNMLIWKDIISTSCRLGVAIPINFNQVAEI</sequence>
<dbReference type="AlphaFoldDB" id="A0A5J4IYT6"/>
<reference evidence="1 2" key="1">
    <citation type="submission" date="2019-08" db="EMBL/GenBank/DDBJ databases">
        <title>Draft genome sequence of Ulvibacter marinus type strain NBRC 109484.</title>
        <authorList>
            <person name="Kawano K."/>
            <person name="Ushijima N."/>
            <person name="Kihara M."/>
            <person name="Itoh H."/>
        </authorList>
    </citation>
    <scope>NUCLEOTIDE SEQUENCE [LARGE SCALE GENOMIC DNA]</scope>
    <source>
        <strain evidence="1 2">NBRC 109484</strain>
    </source>
</reference>
<accession>A0A5J4IYT6</accession>